<proteinExistence type="predicted"/>
<protein>
    <submittedName>
        <fullName evidence="1">Uncharacterized protein</fullName>
    </submittedName>
</protein>
<evidence type="ECO:0000313" key="1">
    <source>
        <dbReference type="EMBL" id="SAL80451.1"/>
    </source>
</evidence>
<reference evidence="1" key="1">
    <citation type="submission" date="2016-01" db="EMBL/GenBank/DDBJ databases">
        <authorList>
            <person name="Peeters C."/>
        </authorList>
    </citation>
    <scope>NUCLEOTIDE SEQUENCE [LARGE SCALE GENOMIC DNA]</scope>
    <source>
        <strain evidence="1">LMG 22937</strain>
    </source>
</reference>
<accession>A0A158KJ61</accession>
<dbReference type="Proteomes" id="UP000054925">
    <property type="component" value="Unassembled WGS sequence"/>
</dbReference>
<sequence>MLRLLPPTLLLIRAVWGAPTRVFPWSRFLWTMVETKKRAVQTA</sequence>
<dbReference type="AlphaFoldDB" id="A0A158KJ61"/>
<gene>
    <name evidence="1" type="ORF">AWB67_05626</name>
</gene>
<name>A0A158KJ61_9BURK</name>
<organism evidence="1 2">
    <name type="scientific">Caballeronia terrestris</name>
    <dbReference type="NCBI Taxonomy" id="1226301"/>
    <lineage>
        <taxon>Bacteria</taxon>
        <taxon>Pseudomonadati</taxon>
        <taxon>Pseudomonadota</taxon>
        <taxon>Betaproteobacteria</taxon>
        <taxon>Burkholderiales</taxon>
        <taxon>Burkholderiaceae</taxon>
        <taxon>Caballeronia</taxon>
    </lineage>
</organism>
<comment type="caution">
    <text evidence="1">The sequence shown here is derived from an EMBL/GenBank/DDBJ whole genome shotgun (WGS) entry which is preliminary data.</text>
</comment>
<evidence type="ECO:0000313" key="2">
    <source>
        <dbReference type="Proteomes" id="UP000054925"/>
    </source>
</evidence>
<dbReference type="EMBL" id="FCOL02000055">
    <property type="protein sequence ID" value="SAL80451.1"/>
    <property type="molecule type" value="Genomic_DNA"/>
</dbReference>
<keyword evidence="2" id="KW-1185">Reference proteome</keyword>